<evidence type="ECO:0000259" key="1">
    <source>
        <dbReference type="Pfam" id="PF02824"/>
    </source>
</evidence>
<dbReference type="InterPro" id="IPR012675">
    <property type="entry name" value="Beta-grasp_dom_sf"/>
</dbReference>
<accession>A0A382LDI3</accession>
<feature type="non-terminal residue" evidence="2">
    <location>
        <position position="1"/>
    </location>
</feature>
<organism evidence="2">
    <name type="scientific">marine metagenome</name>
    <dbReference type="NCBI Taxonomy" id="408172"/>
    <lineage>
        <taxon>unclassified sequences</taxon>
        <taxon>metagenomes</taxon>
        <taxon>ecological metagenomes</taxon>
    </lineage>
</organism>
<gene>
    <name evidence="2" type="ORF">METZ01_LOCUS286799</name>
</gene>
<name>A0A382LDI3_9ZZZZ</name>
<protein>
    <recommendedName>
        <fullName evidence="1">TGS domain-containing protein</fullName>
    </recommendedName>
</protein>
<dbReference type="SUPFAM" id="SSF81271">
    <property type="entry name" value="TGS-like"/>
    <property type="match status" value="1"/>
</dbReference>
<sequence>HTDIGDSFIRAIDCRSKRIIGKDYELQDGDIIKIVAGS</sequence>
<dbReference type="AlphaFoldDB" id="A0A382LDI3"/>
<dbReference type="Gene3D" id="3.10.20.30">
    <property type="match status" value="1"/>
</dbReference>
<dbReference type="InterPro" id="IPR004095">
    <property type="entry name" value="TGS"/>
</dbReference>
<proteinExistence type="predicted"/>
<feature type="domain" description="TGS" evidence="1">
    <location>
        <begin position="1"/>
        <end position="35"/>
    </location>
</feature>
<reference evidence="2" key="1">
    <citation type="submission" date="2018-05" db="EMBL/GenBank/DDBJ databases">
        <authorList>
            <person name="Lanie J.A."/>
            <person name="Ng W.-L."/>
            <person name="Kazmierczak K.M."/>
            <person name="Andrzejewski T.M."/>
            <person name="Davidsen T.M."/>
            <person name="Wayne K.J."/>
            <person name="Tettelin H."/>
            <person name="Glass J.I."/>
            <person name="Rusch D."/>
            <person name="Podicherti R."/>
            <person name="Tsui H.-C.T."/>
            <person name="Winkler M.E."/>
        </authorList>
    </citation>
    <scope>NUCLEOTIDE SEQUENCE</scope>
</reference>
<dbReference type="EMBL" id="UINC01085946">
    <property type="protein sequence ID" value="SVC33945.1"/>
    <property type="molecule type" value="Genomic_DNA"/>
</dbReference>
<dbReference type="Pfam" id="PF02824">
    <property type="entry name" value="TGS"/>
    <property type="match status" value="1"/>
</dbReference>
<dbReference type="InterPro" id="IPR012676">
    <property type="entry name" value="TGS-like"/>
</dbReference>
<evidence type="ECO:0000313" key="2">
    <source>
        <dbReference type="EMBL" id="SVC33945.1"/>
    </source>
</evidence>